<evidence type="ECO:0000256" key="1">
    <source>
        <dbReference type="SAM" id="MobiDB-lite"/>
    </source>
</evidence>
<feature type="compositionally biased region" description="Basic and acidic residues" evidence="1">
    <location>
        <begin position="28"/>
        <end position="40"/>
    </location>
</feature>
<evidence type="ECO:0000313" key="3">
    <source>
        <dbReference type="Proteomes" id="UP001558652"/>
    </source>
</evidence>
<keyword evidence="3" id="KW-1185">Reference proteome</keyword>
<feature type="compositionally biased region" description="Basic and acidic residues" evidence="1">
    <location>
        <begin position="162"/>
        <end position="176"/>
    </location>
</feature>
<feature type="region of interest" description="Disordered" evidence="1">
    <location>
        <begin position="18"/>
        <end position="40"/>
    </location>
</feature>
<gene>
    <name evidence="2" type="ORF">AAG570_011052</name>
</gene>
<comment type="caution">
    <text evidence="2">The sequence shown here is derived from an EMBL/GenBank/DDBJ whole genome shotgun (WGS) entry which is preliminary data.</text>
</comment>
<reference evidence="2 3" key="1">
    <citation type="submission" date="2024-07" db="EMBL/GenBank/DDBJ databases">
        <title>Chromosome-level genome assembly of the water stick insect Ranatra chinensis (Heteroptera: Nepidae).</title>
        <authorList>
            <person name="Liu X."/>
        </authorList>
    </citation>
    <scope>NUCLEOTIDE SEQUENCE [LARGE SCALE GENOMIC DNA]</scope>
    <source>
        <strain evidence="2">Cailab_2021Rc</strain>
        <tissue evidence="2">Muscle</tissue>
    </source>
</reference>
<accession>A0ABD0YJI4</accession>
<evidence type="ECO:0000313" key="2">
    <source>
        <dbReference type="EMBL" id="KAL1131435.1"/>
    </source>
</evidence>
<proteinExistence type="predicted"/>
<organism evidence="2 3">
    <name type="scientific">Ranatra chinensis</name>
    <dbReference type="NCBI Taxonomy" id="642074"/>
    <lineage>
        <taxon>Eukaryota</taxon>
        <taxon>Metazoa</taxon>
        <taxon>Ecdysozoa</taxon>
        <taxon>Arthropoda</taxon>
        <taxon>Hexapoda</taxon>
        <taxon>Insecta</taxon>
        <taxon>Pterygota</taxon>
        <taxon>Neoptera</taxon>
        <taxon>Paraneoptera</taxon>
        <taxon>Hemiptera</taxon>
        <taxon>Heteroptera</taxon>
        <taxon>Panheteroptera</taxon>
        <taxon>Nepomorpha</taxon>
        <taxon>Nepidae</taxon>
        <taxon>Ranatrinae</taxon>
        <taxon>Ranatra</taxon>
    </lineage>
</organism>
<dbReference type="EMBL" id="JBFDAA010000006">
    <property type="protein sequence ID" value="KAL1131435.1"/>
    <property type="molecule type" value="Genomic_DNA"/>
</dbReference>
<protein>
    <submittedName>
        <fullName evidence="2">Uncharacterized protein</fullName>
    </submittedName>
</protein>
<dbReference type="Proteomes" id="UP001558652">
    <property type="component" value="Unassembled WGS sequence"/>
</dbReference>
<sequence length="317" mass="35424">MGTGIGALLKKKSWLTGKEHSSQLSTEIQHREKQKNSDRMLRPIIESSPRRKKRAQHVRFLHRPIQFVSNEKRIYRDRNDYDSFFELTPVRKIDSKNYESPAGSERIKKPAAETPQIHYFEIPLTVVEEITSDPVLLYYQPKGCACGGANTAVPTSDTKIAETTRGAERGKSRTDENLGQTPLEPYQFPLPSEYRGSKNDEPGAVPEVAGQPLSQDASKTHEVLLEQGGKDGTFFVKELNINDATYDSVKIYLLPAKPNLQGANDNAAYGILVVEPIVNNSHGVHPPSQGELRRIAFDFITDSIIRGPTATRNSRQV</sequence>
<feature type="region of interest" description="Disordered" evidence="1">
    <location>
        <begin position="162"/>
        <end position="217"/>
    </location>
</feature>
<dbReference type="AlphaFoldDB" id="A0ABD0YJI4"/>
<name>A0ABD0YJI4_9HEMI</name>